<evidence type="ECO:0000313" key="3">
    <source>
        <dbReference type="Proteomes" id="UP001465717"/>
    </source>
</evidence>
<keyword evidence="2" id="KW-0255">Endonuclease</keyword>
<feature type="domain" description="HNH" evidence="1">
    <location>
        <begin position="52"/>
        <end position="86"/>
    </location>
</feature>
<dbReference type="InterPro" id="IPR003615">
    <property type="entry name" value="HNH_nuc"/>
</dbReference>
<protein>
    <submittedName>
        <fullName evidence="2">HNH endonuclease signature motif containing protein</fullName>
    </submittedName>
</protein>
<dbReference type="EMBL" id="JBBNGE010000051">
    <property type="protein sequence ID" value="MEQ2509046.1"/>
    <property type="molecule type" value="Genomic_DNA"/>
</dbReference>
<dbReference type="CDD" id="cd00085">
    <property type="entry name" value="HNHc"/>
    <property type="match status" value="1"/>
</dbReference>
<dbReference type="Proteomes" id="UP001465717">
    <property type="component" value="Unassembled WGS sequence"/>
</dbReference>
<evidence type="ECO:0000259" key="1">
    <source>
        <dbReference type="Pfam" id="PF01844"/>
    </source>
</evidence>
<gene>
    <name evidence="2" type="ORF">AAAT87_12330</name>
</gene>
<comment type="caution">
    <text evidence="2">The sequence shown here is derived from an EMBL/GenBank/DDBJ whole genome shotgun (WGS) entry which is preliminary data.</text>
</comment>
<dbReference type="RefSeq" id="WP_349226565.1">
    <property type="nucleotide sequence ID" value="NZ_JBBNFG020000029.1"/>
</dbReference>
<keyword evidence="3" id="KW-1185">Reference proteome</keyword>
<dbReference type="GO" id="GO:0004519">
    <property type="term" value="F:endonuclease activity"/>
    <property type="evidence" value="ECO:0007669"/>
    <property type="project" value="UniProtKB-KW"/>
</dbReference>
<evidence type="ECO:0000313" key="2">
    <source>
        <dbReference type="EMBL" id="MEQ2509046.1"/>
    </source>
</evidence>
<accession>A0ABV1G0W9</accession>
<proteinExistence type="predicted"/>
<name>A0ABV1G0W9_9BACT</name>
<dbReference type="InterPro" id="IPR002711">
    <property type="entry name" value="HNH"/>
</dbReference>
<organism evidence="2 3">
    <name type="scientific">Segatella sinensis</name>
    <dbReference type="NCBI Taxonomy" id="3085167"/>
    <lineage>
        <taxon>Bacteria</taxon>
        <taxon>Pseudomonadati</taxon>
        <taxon>Bacteroidota</taxon>
        <taxon>Bacteroidia</taxon>
        <taxon>Bacteroidales</taxon>
        <taxon>Prevotellaceae</taxon>
        <taxon>Segatella</taxon>
    </lineage>
</organism>
<reference evidence="2 3" key="1">
    <citation type="submission" date="2024-04" db="EMBL/GenBank/DDBJ databases">
        <title>Human intestinal bacterial collection.</title>
        <authorList>
            <person name="Pauvert C."/>
            <person name="Hitch T.C.A."/>
            <person name="Clavel T."/>
        </authorList>
    </citation>
    <scope>NUCLEOTIDE SEQUENCE [LARGE SCALE GENOMIC DNA]</scope>
    <source>
        <strain evidence="2 3">CLA-AA-H174</strain>
    </source>
</reference>
<keyword evidence="2" id="KW-0540">Nuclease</keyword>
<dbReference type="Pfam" id="PF01844">
    <property type="entry name" value="HNH"/>
    <property type="match status" value="1"/>
</dbReference>
<sequence length="113" mass="13551">MATQRKDFSEKEIDAVWEKAAKQPNNNPDVFRKDYAGAWIRREDYGKRNKPYGWEIDHLKPLTKDGTHDLDNLYPVHWRNNESKGDDYPRWKTVLSSEENKNVESEKRWKVDE</sequence>
<dbReference type="Gene3D" id="1.10.30.50">
    <property type="match status" value="1"/>
</dbReference>
<keyword evidence="2" id="KW-0378">Hydrolase</keyword>